<evidence type="ECO:0000313" key="4">
    <source>
        <dbReference type="Proteomes" id="UP000225706"/>
    </source>
</evidence>
<evidence type="ECO:0000256" key="2">
    <source>
        <dbReference type="SAM" id="SignalP"/>
    </source>
</evidence>
<evidence type="ECO:0000313" key="3">
    <source>
        <dbReference type="EMBL" id="PFX30283.1"/>
    </source>
</evidence>
<feature type="region of interest" description="Disordered" evidence="1">
    <location>
        <begin position="153"/>
        <end position="185"/>
    </location>
</feature>
<dbReference type="EMBL" id="LSMT01000052">
    <property type="protein sequence ID" value="PFX30283.1"/>
    <property type="molecule type" value="Genomic_DNA"/>
</dbReference>
<reference evidence="4" key="1">
    <citation type="journal article" date="2017" name="bioRxiv">
        <title>Comparative analysis of the genomes of Stylophora pistillata and Acropora digitifera provides evidence for extensive differences between species of corals.</title>
        <authorList>
            <person name="Voolstra C.R."/>
            <person name="Li Y."/>
            <person name="Liew Y.J."/>
            <person name="Baumgarten S."/>
            <person name="Zoccola D."/>
            <person name="Flot J.-F."/>
            <person name="Tambutte S."/>
            <person name="Allemand D."/>
            <person name="Aranda M."/>
        </authorList>
    </citation>
    <scope>NUCLEOTIDE SEQUENCE [LARGE SCALE GENOMIC DNA]</scope>
</reference>
<feature type="compositionally biased region" description="Polar residues" evidence="1">
    <location>
        <begin position="166"/>
        <end position="185"/>
    </location>
</feature>
<dbReference type="Proteomes" id="UP000225706">
    <property type="component" value="Unassembled WGS sequence"/>
</dbReference>
<feature type="signal peptide" evidence="2">
    <location>
        <begin position="1"/>
        <end position="22"/>
    </location>
</feature>
<name>A0A2B4SMJ5_STYPI</name>
<feature type="chain" id="PRO_5013061181" evidence="2">
    <location>
        <begin position="23"/>
        <end position="231"/>
    </location>
</feature>
<proteinExistence type="predicted"/>
<protein>
    <submittedName>
        <fullName evidence="3">Uncharacterized protein</fullName>
    </submittedName>
</protein>
<dbReference type="AlphaFoldDB" id="A0A2B4SMJ5"/>
<keyword evidence="4" id="KW-1185">Reference proteome</keyword>
<sequence length="231" mass="26172">MRMKGYFIGSFVLCWIISMGTSLPANQTDTWPCQKDRHVRHELSEARDTSLILSDKISVLRRHMSSRWPRNSYNASNVHFYGPTRRTVVKPQQVLDEYIRVLKAFISLTMNSTKQLSHLQLGGKLVIRNGMNGIIRLANALVQQHLPRILNEMKQSPGGKRGSGGRQMNNTDIKPQTPPTFLTKPSNITSIHGSITVQEFGFRTQLILTDFWTNAFALAGDLQEIAKQSCY</sequence>
<evidence type="ECO:0000256" key="1">
    <source>
        <dbReference type="SAM" id="MobiDB-lite"/>
    </source>
</evidence>
<comment type="caution">
    <text evidence="3">The sequence shown here is derived from an EMBL/GenBank/DDBJ whole genome shotgun (WGS) entry which is preliminary data.</text>
</comment>
<gene>
    <name evidence="3" type="ORF">AWC38_SpisGene4906</name>
</gene>
<keyword evidence="2" id="KW-0732">Signal</keyword>
<organism evidence="3 4">
    <name type="scientific">Stylophora pistillata</name>
    <name type="common">Smooth cauliflower coral</name>
    <dbReference type="NCBI Taxonomy" id="50429"/>
    <lineage>
        <taxon>Eukaryota</taxon>
        <taxon>Metazoa</taxon>
        <taxon>Cnidaria</taxon>
        <taxon>Anthozoa</taxon>
        <taxon>Hexacorallia</taxon>
        <taxon>Scleractinia</taxon>
        <taxon>Astrocoeniina</taxon>
        <taxon>Pocilloporidae</taxon>
        <taxon>Stylophora</taxon>
    </lineage>
</organism>
<accession>A0A2B4SMJ5</accession>